<dbReference type="GeneID" id="36551186"/>
<keyword evidence="4 6" id="KW-1133">Transmembrane helix</keyword>
<feature type="transmembrane region" description="Helical" evidence="6">
    <location>
        <begin position="299"/>
        <end position="318"/>
    </location>
</feature>
<dbReference type="PIRSF" id="PIRSF006060">
    <property type="entry name" value="AA_transporter"/>
    <property type="match status" value="1"/>
</dbReference>
<dbReference type="RefSeq" id="XP_024710021.1">
    <property type="nucleotide sequence ID" value="XM_024843486.1"/>
</dbReference>
<comment type="subcellular location">
    <subcellularLocation>
        <location evidence="1">Membrane</location>
        <topology evidence="1">Multi-pass membrane protein</topology>
    </subcellularLocation>
</comment>
<feature type="transmembrane region" description="Helical" evidence="6">
    <location>
        <begin position="389"/>
        <end position="406"/>
    </location>
</feature>
<dbReference type="OrthoDB" id="2417308at2759"/>
<dbReference type="Gene3D" id="1.20.1740.10">
    <property type="entry name" value="Amino acid/polyamine transporter I"/>
    <property type="match status" value="1"/>
</dbReference>
<dbReference type="PANTHER" id="PTHR45649:SF11">
    <property type="entry name" value="TRANSPORTER, PUTATIVE (EUROFUNG)-RELATED"/>
    <property type="match status" value="1"/>
</dbReference>
<accession>A0A2I2GPB7</accession>
<protein>
    <submittedName>
        <fullName evidence="7">Amino acid transporter</fullName>
    </submittedName>
</protein>
<evidence type="ECO:0000313" key="8">
    <source>
        <dbReference type="Proteomes" id="UP000234275"/>
    </source>
</evidence>
<feature type="transmembrane region" description="Helical" evidence="6">
    <location>
        <begin position="418"/>
        <end position="443"/>
    </location>
</feature>
<organism evidence="7 8">
    <name type="scientific">Aspergillus steynii IBT 23096</name>
    <dbReference type="NCBI Taxonomy" id="1392250"/>
    <lineage>
        <taxon>Eukaryota</taxon>
        <taxon>Fungi</taxon>
        <taxon>Dikarya</taxon>
        <taxon>Ascomycota</taxon>
        <taxon>Pezizomycotina</taxon>
        <taxon>Eurotiomycetes</taxon>
        <taxon>Eurotiomycetidae</taxon>
        <taxon>Eurotiales</taxon>
        <taxon>Aspergillaceae</taxon>
        <taxon>Aspergillus</taxon>
        <taxon>Aspergillus subgen. Circumdati</taxon>
    </lineage>
</organism>
<feature type="transmembrane region" description="Helical" evidence="6">
    <location>
        <begin position="178"/>
        <end position="196"/>
    </location>
</feature>
<dbReference type="EMBL" id="MSFO01000001">
    <property type="protein sequence ID" value="PLB54719.1"/>
    <property type="molecule type" value="Genomic_DNA"/>
</dbReference>
<dbReference type="STRING" id="1392250.A0A2I2GPB7"/>
<comment type="caution">
    <text evidence="7">The sequence shown here is derived from an EMBL/GenBank/DDBJ whole genome shotgun (WGS) entry which is preliminary data.</text>
</comment>
<dbReference type="PROSITE" id="PS00218">
    <property type="entry name" value="AMINO_ACID_PERMEASE_1"/>
    <property type="match status" value="1"/>
</dbReference>
<feature type="transmembrane region" description="Helical" evidence="6">
    <location>
        <begin position="104"/>
        <end position="128"/>
    </location>
</feature>
<evidence type="ECO:0000256" key="6">
    <source>
        <dbReference type="SAM" id="Phobius"/>
    </source>
</evidence>
<keyword evidence="3 6" id="KW-0812">Transmembrane</keyword>
<sequence length="496" mass="53897">MIKNLDDEILHLQGHDASMPRSFSSVASIGLAFSITGSWVGYLSCFGASITFAGPQNVVLGLVVGTVVQWIITLGLAEIASAFPSSGGQYHAVFCMASEGTRRSVSYLTGWFSMLAWWINTSSGLMIAAKAVLGLASFCWPTYDTVNWHVYLVYLLVMLVTAAPLTMSRTVPWITQGCLYISVSGFLMAFIVVMAMHQEFQPQGYLLHASHGTSGWPHGFAWILGAANSMYAYVGTDGAIHIAEEMNHPGRRIPQIMNLTMLIGVLSALPLFMALIYAIQDPEKVASATLPSLELFYQATGSRAVSLFLQIWVTTVYISSMTSQWVTSGRMAWAFARDGGIPFSDYFAVVDERFQSPIRATVLSTAFASLYGLLYLASTNAFSSITTSAVLYFNISYAIPQAMALFRGRAVLPRRSLNLGPIVGPFCNAFTVIAVLALVIIYSCPSTLPTQVDSMNYSSVVLVGISGIILASWLLVGSRFRGPDVDLQRMHFLLSA</sequence>
<dbReference type="GO" id="GO:0016020">
    <property type="term" value="C:membrane"/>
    <property type="evidence" value="ECO:0007669"/>
    <property type="project" value="UniProtKB-SubCell"/>
</dbReference>
<evidence type="ECO:0000313" key="7">
    <source>
        <dbReference type="EMBL" id="PLB54719.1"/>
    </source>
</evidence>
<keyword evidence="2" id="KW-0813">Transport</keyword>
<dbReference type="VEuPathDB" id="FungiDB:P170DRAFT_344825"/>
<dbReference type="PANTHER" id="PTHR45649">
    <property type="entry name" value="AMINO-ACID PERMEASE BAT1"/>
    <property type="match status" value="1"/>
</dbReference>
<proteinExistence type="predicted"/>
<dbReference type="InterPro" id="IPR002293">
    <property type="entry name" value="AA/rel_permease1"/>
</dbReference>
<feature type="transmembrane region" description="Helical" evidence="6">
    <location>
        <begin position="360"/>
        <end position="377"/>
    </location>
</feature>
<feature type="transmembrane region" description="Helical" evidence="6">
    <location>
        <begin position="256"/>
        <end position="279"/>
    </location>
</feature>
<feature type="transmembrane region" description="Helical" evidence="6">
    <location>
        <begin position="29"/>
        <end position="52"/>
    </location>
</feature>
<evidence type="ECO:0000256" key="5">
    <source>
        <dbReference type="ARBA" id="ARBA00023136"/>
    </source>
</evidence>
<keyword evidence="8" id="KW-1185">Reference proteome</keyword>
<feature type="transmembrane region" description="Helical" evidence="6">
    <location>
        <begin position="148"/>
        <end position="166"/>
    </location>
</feature>
<evidence type="ECO:0000256" key="3">
    <source>
        <dbReference type="ARBA" id="ARBA00022692"/>
    </source>
</evidence>
<reference evidence="7 8" key="1">
    <citation type="submission" date="2016-12" db="EMBL/GenBank/DDBJ databases">
        <title>The genomes of Aspergillus section Nigri reveals drivers in fungal speciation.</title>
        <authorList>
            <consortium name="DOE Joint Genome Institute"/>
            <person name="Vesth T.C."/>
            <person name="Nybo J."/>
            <person name="Theobald S."/>
            <person name="Brandl J."/>
            <person name="Frisvad J.C."/>
            <person name="Nielsen K.F."/>
            <person name="Lyhne E.K."/>
            <person name="Kogle M.E."/>
            <person name="Kuo A."/>
            <person name="Riley R."/>
            <person name="Clum A."/>
            <person name="Nolan M."/>
            <person name="Lipzen A."/>
            <person name="Salamov A."/>
            <person name="Henrissat B."/>
            <person name="Wiebenga A."/>
            <person name="De Vries R.P."/>
            <person name="Grigoriev I.V."/>
            <person name="Mortensen U.H."/>
            <person name="Andersen M.R."/>
            <person name="Baker S.E."/>
        </authorList>
    </citation>
    <scope>NUCLEOTIDE SEQUENCE [LARGE SCALE GENOMIC DNA]</scope>
    <source>
        <strain evidence="7 8">IBT 23096</strain>
    </source>
</reference>
<feature type="transmembrane region" description="Helical" evidence="6">
    <location>
        <begin position="58"/>
        <end position="83"/>
    </location>
</feature>
<dbReference type="InterPro" id="IPR004840">
    <property type="entry name" value="Amino_acid_permease_CS"/>
</dbReference>
<dbReference type="GO" id="GO:0022857">
    <property type="term" value="F:transmembrane transporter activity"/>
    <property type="evidence" value="ECO:0007669"/>
    <property type="project" value="InterPro"/>
</dbReference>
<dbReference type="Pfam" id="PF13520">
    <property type="entry name" value="AA_permease_2"/>
    <property type="match status" value="1"/>
</dbReference>
<keyword evidence="5 6" id="KW-0472">Membrane</keyword>
<gene>
    <name evidence="7" type="ORF">P170DRAFT_344825</name>
</gene>
<dbReference type="Proteomes" id="UP000234275">
    <property type="component" value="Unassembled WGS sequence"/>
</dbReference>
<evidence type="ECO:0000256" key="4">
    <source>
        <dbReference type="ARBA" id="ARBA00022989"/>
    </source>
</evidence>
<dbReference type="AlphaFoldDB" id="A0A2I2GPB7"/>
<evidence type="ECO:0000256" key="1">
    <source>
        <dbReference type="ARBA" id="ARBA00004141"/>
    </source>
</evidence>
<evidence type="ECO:0000256" key="2">
    <source>
        <dbReference type="ARBA" id="ARBA00022448"/>
    </source>
</evidence>
<dbReference type="GO" id="GO:0006865">
    <property type="term" value="P:amino acid transport"/>
    <property type="evidence" value="ECO:0007669"/>
    <property type="project" value="InterPro"/>
</dbReference>
<feature type="transmembrane region" description="Helical" evidence="6">
    <location>
        <begin position="455"/>
        <end position="476"/>
    </location>
</feature>
<name>A0A2I2GPB7_9EURO</name>